<dbReference type="OrthoDB" id="10498359at2759"/>
<comment type="caution">
    <text evidence="2">The sequence shown here is derived from an EMBL/GenBank/DDBJ whole genome shotgun (WGS) entry which is preliminary data.</text>
</comment>
<keyword evidence="3" id="KW-1185">Reference proteome</keyword>
<name>A0A8X8AEJ2_POPTO</name>
<accession>A0A8X8AEJ2</accession>
<proteinExistence type="predicted"/>
<feature type="compositionally biased region" description="Polar residues" evidence="1">
    <location>
        <begin position="170"/>
        <end position="179"/>
    </location>
</feature>
<protein>
    <recommendedName>
        <fullName evidence="4">BZIP domain-containing protein</fullName>
    </recommendedName>
</protein>
<feature type="region of interest" description="Disordered" evidence="1">
    <location>
        <begin position="88"/>
        <end position="107"/>
    </location>
</feature>
<dbReference type="EMBL" id="JAAWWB010000002">
    <property type="protein sequence ID" value="KAG6788098.1"/>
    <property type="molecule type" value="Genomic_DNA"/>
</dbReference>
<dbReference type="AlphaFoldDB" id="A0A8X8AEJ2"/>
<evidence type="ECO:0008006" key="4">
    <source>
        <dbReference type="Google" id="ProtNLM"/>
    </source>
</evidence>
<feature type="compositionally biased region" description="Basic and acidic residues" evidence="1">
    <location>
        <begin position="181"/>
        <end position="208"/>
    </location>
</feature>
<reference evidence="2" key="1">
    <citation type="journal article" date="2020" name="bioRxiv">
        <title>Hybrid origin of Populus tomentosa Carr. identified through genome sequencing and phylogenomic analysis.</title>
        <authorList>
            <person name="An X."/>
            <person name="Gao K."/>
            <person name="Chen Z."/>
            <person name="Li J."/>
            <person name="Yang X."/>
            <person name="Yang X."/>
            <person name="Zhou J."/>
            <person name="Guo T."/>
            <person name="Zhao T."/>
            <person name="Huang S."/>
            <person name="Miao D."/>
            <person name="Khan W.U."/>
            <person name="Rao P."/>
            <person name="Ye M."/>
            <person name="Lei B."/>
            <person name="Liao W."/>
            <person name="Wang J."/>
            <person name="Ji L."/>
            <person name="Li Y."/>
            <person name="Guo B."/>
            <person name="Mustafa N.S."/>
            <person name="Li S."/>
            <person name="Yun Q."/>
            <person name="Keller S.R."/>
            <person name="Mao J."/>
            <person name="Zhang R."/>
            <person name="Strauss S.H."/>
        </authorList>
    </citation>
    <scope>NUCLEOTIDE SEQUENCE</scope>
    <source>
        <strain evidence="2">GM15</strain>
        <tissue evidence="2">Leaf</tissue>
    </source>
</reference>
<gene>
    <name evidence="2" type="ORF">POTOM_004152</name>
</gene>
<evidence type="ECO:0000313" key="3">
    <source>
        <dbReference type="Proteomes" id="UP000886885"/>
    </source>
</evidence>
<dbReference type="Proteomes" id="UP000886885">
    <property type="component" value="Chromosome 1D"/>
</dbReference>
<sequence length="350" mass="39837">MGQLFLTLSPAFILIKKGILIMSRPKFYDAQNLLGYGTGDELNNGLVNDQMPMDRYSALLEEHGANTFPLSALADHGHFRSVNTQINHNQSAQPDGRNSDHSSYETYTNLLNPPVAYPLQFGTATSYAMEHGLVNVQHPHRLDQPQGAIYTVNPSISAQMNLPPLAKPGTSDQSSNISNADLEKRLRKQEADRKSRAKKEQMRRENEERLVKVTEENNELRKDNANLKDGEVKMKRTLKNFEQKVSHLEKEVGRLNNKLKGQNTKVDVLSEKLVSMLFSPNLVASSETTVLVEENKRLKRKNELLMTRLNNPDIKQTVELVEEIEKWKRQAKRLQIINEALCDKMNNDEH</sequence>
<evidence type="ECO:0000313" key="2">
    <source>
        <dbReference type="EMBL" id="KAG6788098.1"/>
    </source>
</evidence>
<feature type="region of interest" description="Disordered" evidence="1">
    <location>
        <begin position="160"/>
        <end position="208"/>
    </location>
</feature>
<evidence type="ECO:0000256" key="1">
    <source>
        <dbReference type="SAM" id="MobiDB-lite"/>
    </source>
</evidence>
<organism evidence="2 3">
    <name type="scientific">Populus tomentosa</name>
    <name type="common">Chinese white poplar</name>
    <dbReference type="NCBI Taxonomy" id="118781"/>
    <lineage>
        <taxon>Eukaryota</taxon>
        <taxon>Viridiplantae</taxon>
        <taxon>Streptophyta</taxon>
        <taxon>Embryophyta</taxon>
        <taxon>Tracheophyta</taxon>
        <taxon>Spermatophyta</taxon>
        <taxon>Magnoliopsida</taxon>
        <taxon>eudicotyledons</taxon>
        <taxon>Gunneridae</taxon>
        <taxon>Pentapetalae</taxon>
        <taxon>rosids</taxon>
        <taxon>fabids</taxon>
        <taxon>Malpighiales</taxon>
        <taxon>Salicaceae</taxon>
        <taxon>Saliceae</taxon>
        <taxon>Populus</taxon>
    </lineage>
</organism>